<proteinExistence type="predicted"/>
<sequence>MAWDVLIRLRDAFVFLLTVGLRHEKRRDNVLTCFKCLRTSESWSMALRGSLKFRKALKDAPDDFRLQVLDAADAAELQFLLSREKRRKARKSAKAAETNAAAGEDAPVPCETGITEPVVPQEDALAENSVSQSMPSVELPETQSKESVPPEDLLAENSVSLAENSVSQSNPSVELPIVSRTCGEAASGNTPACSSACWTQRPPRPDVAPNFAATTPTPQRVRNFGGGTPANMTSPSPASVSKRRDSRRARDFEELGPRCPNGKGLTREDMMREGEERRRAARSGSATPGSLRRLLSRGAASPKPDASPKCDTPSSLLGRMREKLLPSRPVTPSPAARSSRRAAPRDYSRDRFSGA</sequence>
<organism evidence="2 3">
    <name type="scientific">Symbiodinium microadriaticum</name>
    <name type="common">Dinoflagellate</name>
    <name type="synonym">Zooxanthella microadriatica</name>
    <dbReference type="NCBI Taxonomy" id="2951"/>
    <lineage>
        <taxon>Eukaryota</taxon>
        <taxon>Sar</taxon>
        <taxon>Alveolata</taxon>
        <taxon>Dinophyceae</taxon>
        <taxon>Suessiales</taxon>
        <taxon>Symbiodiniaceae</taxon>
        <taxon>Symbiodinium</taxon>
    </lineage>
</organism>
<evidence type="ECO:0000256" key="1">
    <source>
        <dbReference type="SAM" id="MobiDB-lite"/>
    </source>
</evidence>
<feature type="compositionally biased region" description="Basic and acidic residues" evidence="1">
    <location>
        <begin position="265"/>
        <end position="278"/>
    </location>
</feature>
<dbReference type="Proteomes" id="UP000186817">
    <property type="component" value="Unassembled WGS sequence"/>
</dbReference>
<dbReference type="EMBL" id="LSRX01000441">
    <property type="protein sequence ID" value="OLP97259.1"/>
    <property type="molecule type" value="Genomic_DNA"/>
</dbReference>
<feature type="region of interest" description="Disordered" evidence="1">
    <location>
        <begin position="210"/>
        <end position="355"/>
    </location>
</feature>
<evidence type="ECO:0000313" key="3">
    <source>
        <dbReference type="Proteomes" id="UP000186817"/>
    </source>
</evidence>
<dbReference type="OrthoDB" id="10337143at2759"/>
<protein>
    <submittedName>
        <fullName evidence="2">Uncharacterized protein</fullName>
    </submittedName>
</protein>
<reference evidence="2 3" key="1">
    <citation type="submission" date="2016-02" db="EMBL/GenBank/DDBJ databases">
        <title>Genome analysis of coral dinoflagellate symbionts highlights evolutionary adaptations to a symbiotic lifestyle.</title>
        <authorList>
            <person name="Aranda M."/>
            <person name="Li Y."/>
            <person name="Liew Y.J."/>
            <person name="Baumgarten S."/>
            <person name="Simakov O."/>
            <person name="Wilson M."/>
            <person name="Piel J."/>
            <person name="Ashoor H."/>
            <person name="Bougouffa S."/>
            <person name="Bajic V.B."/>
            <person name="Ryu T."/>
            <person name="Ravasi T."/>
            <person name="Bayer T."/>
            <person name="Micklem G."/>
            <person name="Kim H."/>
            <person name="Bhak J."/>
            <person name="Lajeunesse T.C."/>
            <person name="Voolstra C.R."/>
        </authorList>
    </citation>
    <scope>NUCLEOTIDE SEQUENCE [LARGE SCALE GENOMIC DNA]</scope>
    <source>
        <strain evidence="2 3">CCMP2467</strain>
    </source>
</reference>
<gene>
    <name evidence="2" type="ORF">AK812_SmicGene20438</name>
</gene>
<accession>A0A1Q9DQ06</accession>
<feature type="compositionally biased region" description="Low complexity" evidence="1">
    <location>
        <begin position="95"/>
        <end position="106"/>
    </location>
</feature>
<evidence type="ECO:0000313" key="2">
    <source>
        <dbReference type="EMBL" id="OLP97259.1"/>
    </source>
</evidence>
<comment type="caution">
    <text evidence="2">The sequence shown here is derived from an EMBL/GenBank/DDBJ whole genome shotgun (WGS) entry which is preliminary data.</text>
</comment>
<feature type="compositionally biased region" description="Basic and acidic residues" evidence="1">
    <location>
        <begin position="343"/>
        <end position="355"/>
    </location>
</feature>
<dbReference type="AlphaFoldDB" id="A0A1Q9DQ06"/>
<keyword evidence="3" id="KW-1185">Reference proteome</keyword>
<feature type="region of interest" description="Disordered" evidence="1">
    <location>
        <begin position="91"/>
        <end position="150"/>
    </location>
</feature>
<feature type="compositionally biased region" description="Low complexity" evidence="1">
    <location>
        <begin position="326"/>
        <end position="337"/>
    </location>
</feature>
<name>A0A1Q9DQ06_SYMMI</name>
<feature type="compositionally biased region" description="Polar residues" evidence="1">
    <location>
        <begin position="230"/>
        <end position="239"/>
    </location>
</feature>
<feature type="compositionally biased region" description="Polar residues" evidence="1">
    <location>
        <begin position="128"/>
        <end position="146"/>
    </location>
</feature>